<sequence length="122" mass="13184">MGKQSPTQTNNNTTAVLFPNTTTSSPHITKQTQHYTLSSRRQKSGGNKNELSNKSWAIISGVLGTAAQVASGAGCVYLPHARQQWLLAFLGIKGFALKAVVIFSTYLSTGSRSEECRTTLYC</sequence>
<keyword evidence="2" id="KW-0472">Membrane</keyword>
<gene>
    <name evidence="3" type="ORF">LNINA_LOCUS3548</name>
</gene>
<dbReference type="AlphaFoldDB" id="A0AAV1J3W2"/>
<evidence type="ECO:0000313" key="3">
    <source>
        <dbReference type="EMBL" id="CAK1543752.1"/>
    </source>
</evidence>
<accession>A0AAV1J3W2</accession>
<proteinExistence type="predicted"/>
<dbReference type="Proteomes" id="UP001497472">
    <property type="component" value="Unassembled WGS sequence"/>
</dbReference>
<feature type="transmembrane region" description="Helical" evidence="2">
    <location>
        <begin position="85"/>
        <end position="107"/>
    </location>
</feature>
<evidence type="ECO:0000256" key="1">
    <source>
        <dbReference type="SAM" id="MobiDB-lite"/>
    </source>
</evidence>
<reference evidence="3 4" key="1">
    <citation type="submission" date="2023-11" db="EMBL/GenBank/DDBJ databases">
        <authorList>
            <person name="Okamura Y."/>
        </authorList>
    </citation>
    <scope>NUCLEOTIDE SEQUENCE [LARGE SCALE GENOMIC DNA]</scope>
</reference>
<keyword evidence="4" id="KW-1185">Reference proteome</keyword>
<keyword evidence="2" id="KW-1133">Transmembrane helix</keyword>
<feature type="region of interest" description="Disordered" evidence="1">
    <location>
        <begin position="1"/>
        <end position="51"/>
    </location>
</feature>
<feature type="transmembrane region" description="Helical" evidence="2">
    <location>
        <begin position="56"/>
        <end position="78"/>
    </location>
</feature>
<name>A0AAV1J3W2_9NEOP</name>
<evidence type="ECO:0000256" key="2">
    <source>
        <dbReference type="SAM" id="Phobius"/>
    </source>
</evidence>
<organism evidence="3 4">
    <name type="scientific">Leptosia nina</name>
    <dbReference type="NCBI Taxonomy" id="320188"/>
    <lineage>
        <taxon>Eukaryota</taxon>
        <taxon>Metazoa</taxon>
        <taxon>Ecdysozoa</taxon>
        <taxon>Arthropoda</taxon>
        <taxon>Hexapoda</taxon>
        <taxon>Insecta</taxon>
        <taxon>Pterygota</taxon>
        <taxon>Neoptera</taxon>
        <taxon>Endopterygota</taxon>
        <taxon>Lepidoptera</taxon>
        <taxon>Glossata</taxon>
        <taxon>Ditrysia</taxon>
        <taxon>Papilionoidea</taxon>
        <taxon>Pieridae</taxon>
        <taxon>Pierinae</taxon>
        <taxon>Leptosia</taxon>
    </lineage>
</organism>
<keyword evidence="2" id="KW-0812">Transmembrane</keyword>
<protein>
    <submittedName>
        <fullName evidence="3">Uncharacterized protein</fullName>
    </submittedName>
</protein>
<evidence type="ECO:0000313" key="4">
    <source>
        <dbReference type="Proteomes" id="UP001497472"/>
    </source>
</evidence>
<comment type="caution">
    <text evidence="3">The sequence shown here is derived from an EMBL/GenBank/DDBJ whole genome shotgun (WGS) entry which is preliminary data.</text>
</comment>
<dbReference type="EMBL" id="CAVLEF010000005">
    <property type="protein sequence ID" value="CAK1543752.1"/>
    <property type="molecule type" value="Genomic_DNA"/>
</dbReference>